<feature type="transmembrane region" description="Helical" evidence="1">
    <location>
        <begin position="12"/>
        <end position="32"/>
    </location>
</feature>
<proteinExistence type="predicted"/>
<keyword evidence="1" id="KW-0472">Membrane</keyword>
<reference evidence="2 3" key="1">
    <citation type="submission" date="2022-02" db="EMBL/GenBank/DDBJ databases">
        <title>Genome sequence data of Kingella unionensis sp. nov. strain CICC 24913 (CCUG 75125).</title>
        <authorList>
            <person name="Xiao M."/>
        </authorList>
    </citation>
    <scope>NUCLEOTIDE SEQUENCE [LARGE SCALE GENOMIC DNA]</scope>
    <source>
        <strain evidence="2 3">CICC 24913</strain>
    </source>
</reference>
<keyword evidence="1" id="KW-1133">Transmembrane helix</keyword>
<keyword evidence="1" id="KW-0812">Transmembrane</keyword>
<evidence type="ECO:0000313" key="2">
    <source>
        <dbReference type="EMBL" id="MCG6502890.1"/>
    </source>
</evidence>
<dbReference type="Pfam" id="PF10027">
    <property type="entry name" value="DUF2269"/>
    <property type="match status" value="1"/>
</dbReference>
<keyword evidence="3" id="KW-1185">Reference proteome</keyword>
<feature type="transmembrane region" description="Helical" evidence="1">
    <location>
        <begin position="83"/>
        <end position="103"/>
    </location>
</feature>
<evidence type="ECO:0000313" key="3">
    <source>
        <dbReference type="Proteomes" id="UP001298424"/>
    </source>
</evidence>
<accession>A0ABS9NJB7</accession>
<organism evidence="2 3">
    <name type="scientific">Kingella pumchi</name>
    <dbReference type="NCBI Taxonomy" id="2779506"/>
    <lineage>
        <taxon>Bacteria</taxon>
        <taxon>Pseudomonadati</taxon>
        <taxon>Pseudomonadota</taxon>
        <taxon>Betaproteobacteria</taxon>
        <taxon>Neisseriales</taxon>
        <taxon>Neisseriaceae</taxon>
        <taxon>Kingella</taxon>
    </lineage>
</organism>
<sequence length="155" mass="17580">MSAYLIVKTLHILSATLMVGTGFGTAFYLFWANRSGSLEAQSVVSRWVVKADWWFTTPTVIFQLASGSWMIWKAGWAWDTKWIVMTLALYALCGACWLPVVWLQVKMAKIAQTAQQSGGTMPAQYWRYAKIWELLGYPAFCATLVIYFLMVMKPA</sequence>
<comment type="caution">
    <text evidence="2">The sequence shown here is derived from an EMBL/GenBank/DDBJ whole genome shotgun (WGS) entry which is preliminary data.</text>
</comment>
<dbReference type="InterPro" id="IPR018729">
    <property type="entry name" value="DUF2269_transmembrane"/>
</dbReference>
<feature type="transmembrane region" description="Helical" evidence="1">
    <location>
        <begin position="134"/>
        <end position="152"/>
    </location>
</feature>
<dbReference type="Proteomes" id="UP001298424">
    <property type="component" value="Unassembled WGS sequence"/>
</dbReference>
<feature type="transmembrane region" description="Helical" evidence="1">
    <location>
        <begin position="53"/>
        <end position="71"/>
    </location>
</feature>
<gene>
    <name evidence="2" type="ORF">MB824_00010</name>
</gene>
<name>A0ABS9NJB7_9NEIS</name>
<evidence type="ECO:0000256" key="1">
    <source>
        <dbReference type="SAM" id="Phobius"/>
    </source>
</evidence>
<dbReference type="RefSeq" id="WP_238744735.1">
    <property type="nucleotide sequence ID" value="NZ_JAKOOW010000001.1"/>
</dbReference>
<protein>
    <submittedName>
        <fullName evidence="2">DUF2269 domain-containing protein</fullName>
    </submittedName>
</protein>
<dbReference type="EMBL" id="JAKOOW010000001">
    <property type="protein sequence ID" value="MCG6502890.1"/>
    <property type="molecule type" value="Genomic_DNA"/>
</dbReference>